<organism evidence="1 2">
    <name type="scientific">Puccinia striiformis f. sp. tritici</name>
    <dbReference type="NCBI Taxonomy" id="168172"/>
    <lineage>
        <taxon>Eukaryota</taxon>
        <taxon>Fungi</taxon>
        <taxon>Dikarya</taxon>
        <taxon>Basidiomycota</taxon>
        <taxon>Pucciniomycotina</taxon>
        <taxon>Pucciniomycetes</taxon>
        <taxon>Pucciniales</taxon>
        <taxon>Pucciniaceae</taxon>
        <taxon>Puccinia</taxon>
    </lineage>
</organism>
<sequence length="212" mass="24655">MDVLFYRTLHMALHSGEYNNLLWNPEHATHAVSQALLEIYFTHLQSQWKELQKHGEEGLEAKKAKNRISKTRERVAKRRQGWCDDNGYPELAAQFKDPAVCSDTEEYSVNGVMKHRKLKLYWRSDGFSKLVETIDHEILVGARIGGKKKRKSFITREVGQKEEEDPRIPERLSKQVYNVEWLNKLTSGTRKALKIREVIIMDDSFKPKTATA</sequence>
<evidence type="ECO:0000313" key="1">
    <source>
        <dbReference type="EMBL" id="KAI7953783.1"/>
    </source>
</evidence>
<evidence type="ECO:0000313" key="2">
    <source>
        <dbReference type="Proteomes" id="UP001060170"/>
    </source>
</evidence>
<accession>A0ACC0EH58</accession>
<proteinExistence type="predicted"/>
<dbReference type="EMBL" id="CM045870">
    <property type="protein sequence ID" value="KAI7953783.1"/>
    <property type="molecule type" value="Genomic_DNA"/>
</dbReference>
<keyword evidence="2" id="KW-1185">Reference proteome</keyword>
<name>A0ACC0EH58_9BASI</name>
<dbReference type="Proteomes" id="UP001060170">
    <property type="component" value="Chromosome 6"/>
</dbReference>
<protein>
    <submittedName>
        <fullName evidence="1">Uncharacterized protein</fullName>
    </submittedName>
</protein>
<reference evidence="1 2" key="3">
    <citation type="journal article" date="2022" name="Microbiol. Spectr.">
        <title>Folding features and dynamics of 3D genome architecture in plant fungal pathogens.</title>
        <authorList>
            <person name="Xia C."/>
        </authorList>
    </citation>
    <scope>NUCLEOTIDE SEQUENCE [LARGE SCALE GENOMIC DNA]</scope>
    <source>
        <strain evidence="1 2">93-210</strain>
    </source>
</reference>
<reference evidence="2" key="2">
    <citation type="journal article" date="2018" name="Mol. Plant Microbe Interact.">
        <title>Genome sequence resources for the wheat stripe rust pathogen (Puccinia striiformis f. sp. tritici) and the barley stripe rust pathogen (Puccinia striiformis f. sp. hordei).</title>
        <authorList>
            <person name="Xia C."/>
            <person name="Wang M."/>
            <person name="Yin C."/>
            <person name="Cornejo O.E."/>
            <person name="Hulbert S.H."/>
            <person name="Chen X."/>
        </authorList>
    </citation>
    <scope>NUCLEOTIDE SEQUENCE [LARGE SCALE GENOMIC DNA]</scope>
    <source>
        <strain evidence="2">93-210</strain>
    </source>
</reference>
<reference evidence="2" key="1">
    <citation type="journal article" date="2018" name="BMC Genomics">
        <title>Genomic insights into host adaptation between the wheat stripe rust pathogen (Puccinia striiformis f. sp. tritici) and the barley stripe rust pathogen (Puccinia striiformis f. sp. hordei).</title>
        <authorList>
            <person name="Xia C."/>
            <person name="Wang M."/>
            <person name="Yin C."/>
            <person name="Cornejo O.E."/>
            <person name="Hulbert S.H."/>
            <person name="Chen X."/>
        </authorList>
    </citation>
    <scope>NUCLEOTIDE SEQUENCE [LARGE SCALE GENOMIC DNA]</scope>
    <source>
        <strain evidence="2">93-210</strain>
    </source>
</reference>
<gene>
    <name evidence="1" type="ORF">MJO28_006330</name>
</gene>
<comment type="caution">
    <text evidence="1">The sequence shown here is derived from an EMBL/GenBank/DDBJ whole genome shotgun (WGS) entry which is preliminary data.</text>
</comment>